<dbReference type="EMBL" id="SGBC01000001">
    <property type="protein sequence ID" value="RZD16672.1"/>
    <property type="molecule type" value="Genomic_DNA"/>
</dbReference>
<name>A0A519BHE6_ACIG2</name>
<sequence>MTRITHMLGGAVIGGLVCKYGIIIGAIAGGLPDIDIKLFGEGKDWNWHLFKHRGITHTLLFAFCLTVISYFILSHFHYSKIYALIIFLALLSHIALDTLNFQEEKPFYPVKTGIYFKILKVETLQEYLFITLPLFLIFIEIIISKYILKN</sequence>
<evidence type="ECO:0000313" key="3">
    <source>
        <dbReference type="Proteomes" id="UP000316562"/>
    </source>
</evidence>
<reference evidence="2 3" key="1">
    <citation type="journal article" date="2019" name="ISME J.">
        <title>Insights into ecological role of a new deltaproteobacterial order Candidatus Acidulodesulfobacterales by metagenomics and metatranscriptomics.</title>
        <authorList>
            <person name="Tan S."/>
            <person name="Liu J."/>
            <person name="Fang Y."/>
            <person name="Hedlund B.P."/>
            <person name="Lian Z.H."/>
            <person name="Huang L.Y."/>
            <person name="Li J.T."/>
            <person name="Huang L.N."/>
            <person name="Li W.J."/>
            <person name="Jiang H.C."/>
            <person name="Dong H.L."/>
            <person name="Shu W.S."/>
        </authorList>
    </citation>
    <scope>NUCLEOTIDE SEQUENCE [LARGE SCALE GENOMIC DNA]</scope>
    <source>
        <strain evidence="2">AP2</strain>
    </source>
</reference>
<feature type="transmembrane region" description="Helical" evidence="1">
    <location>
        <begin position="127"/>
        <end position="148"/>
    </location>
</feature>
<keyword evidence="1" id="KW-0472">Membrane</keyword>
<dbReference type="GO" id="GO:0016787">
    <property type="term" value="F:hydrolase activity"/>
    <property type="evidence" value="ECO:0007669"/>
    <property type="project" value="UniProtKB-KW"/>
</dbReference>
<keyword evidence="2" id="KW-0378">Hydrolase</keyword>
<keyword evidence="1" id="KW-0812">Transmembrane</keyword>
<dbReference type="InterPro" id="IPR007404">
    <property type="entry name" value="YdjM-like"/>
</dbReference>
<feature type="transmembrane region" description="Helical" evidence="1">
    <location>
        <begin position="54"/>
        <end position="73"/>
    </location>
</feature>
<gene>
    <name evidence="2" type="ORF">EVJ46_00070</name>
</gene>
<keyword evidence="1" id="KW-1133">Transmembrane helix</keyword>
<dbReference type="PANTHER" id="PTHR35531:SF1">
    <property type="entry name" value="INNER MEMBRANE PROTEIN YBCI-RELATED"/>
    <property type="match status" value="1"/>
</dbReference>
<comment type="caution">
    <text evidence="2">The sequence shown here is derived from an EMBL/GenBank/DDBJ whole genome shotgun (WGS) entry which is preliminary data.</text>
</comment>
<evidence type="ECO:0000256" key="1">
    <source>
        <dbReference type="SAM" id="Phobius"/>
    </source>
</evidence>
<feature type="transmembrane region" description="Helical" evidence="1">
    <location>
        <begin position="12"/>
        <end position="34"/>
    </location>
</feature>
<dbReference type="Proteomes" id="UP000316562">
    <property type="component" value="Unassembled WGS sequence"/>
</dbReference>
<evidence type="ECO:0000313" key="2">
    <source>
        <dbReference type="EMBL" id="RZD16672.1"/>
    </source>
</evidence>
<feature type="transmembrane region" description="Helical" evidence="1">
    <location>
        <begin position="80"/>
        <end position="96"/>
    </location>
</feature>
<accession>A0A519BHE6</accession>
<dbReference type="Pfam" id="PF04307">
    <property type="entry name" value="YdjM"/>
    <property type="match status" value="1"/>
</dbReference>
<proteinExistence type="predicted"/>
<organism evidence="2 3">
    <name type="scientific">Acididesulfobacter guangdongensis</name>
    <dbReference type="NCBI Taxonomy" id="2597225"/>
    <lineage>
        <taxon>Bacteria</taxon>
        <taxon>Deltaproteobacteria</taxon>
        <taxon>Candidatus Acidulodesulfobacterales</taxon>
        <taxon>Candidatus Acididesulfobacter</taxon>
    </lineage>
</organism>
<protein>
    <submittedName>
        <fullName evidence="2">Metal-dependent hydrolase</fullName>
    </submittedName>
</protein>
<dbReference type="AlphaFoldDB" id="A0A519BHE6"/>
<dbReference type="PANTHER" id="PTHR35531">
    <property type="entry name" value="INNER MEMBRANE PROTEIN YBCI-RELATED"/>
    <property type="match status" value="1"/>
</dbReference>